<dbReference type="PANTHER" id="PTHR35604:SF2">
    <property type="entry name" value="TRANSPOSASE INSH FOR INSERTION SEQUENCE ELEMENT IS5A-RELATED"/>
    <property type="match status" value="1"/>
</dbReference>
<gene>
    <name evidence="2" type="ORF">METZ01_LOCUS428143</name>
</gene>
<organism evidence="2">
    <name type="scientific">marine metagenome</name>
    <dbReference type="NCBI Taxonomy" id="408172"/>
    <lineage>
        <taxon>unclassified sequences</taxon>
        <taxon>metagenomes</taxon>
        <taxon>ecological metagenomes</taxon>
    </lineage>
</organism>
<dbReference type="Pfam" id="PF05598">
    <property type="entry name" value="DUF772"/>
    <property type="match status" value="1"/>
</dbReference>
<name>A0A382XWV0_9ZZZZ</name>
<sequence>MGFFDIANRYAGLDAKNDPLVKINAIIPWEDFRSRLEATWRKPPEERKSNAGSKPWDAVLMFKAIILCALYNLSDDQLEYQIRDRFSFVRFLGLDFEDKVPDAKTVWLYREQLAQTGAIEAL</sequence>
<dbReference type="PANTHER" id="PTHR35604">
    <property type="entry name" value="TRANSPOSASE INSH FOR INSERTION SEQUENCE ELEMENT IS5A-RELATED"/>
    <property type="match status" value="1"/>
</dbReference>
<reference evidence="2" key="1">
    <citation type="submission" date="2018-05" db="EMBL/GenBank/DDBJ databases">
        <authorList>
            <person name="Lanie J.A."/>
            <person name="Ng W.-L."/>
            <person name="Kazmierczak K.M."/>
            <person name="Andrzejewski T.M."/>
            <person name="Davidsen T.M."/>
            <person name="Wayne K.J."/>
            <person name="Tettelin H."/>
            <person name="Glass J.I."/>
            <person name="Rusch D."/>
            <person name="Podicherti R."/>
            <person name="Tsui H.-C.T."/>
            <person name="Winkler M.E."/>
        </authorList>
    </citation>
    <scope>NUCLEOTIDE SEQUENCE</scope>
</reference>
<accession>A0A382XWV0</accession>
<dbReference type="AlphaFoldDB" id="A0A382XWV0"/>
<evidence type="ECO:0000313" key="2">
    <source>
        <dbReference type="EMBL" id="SVD75289.1"/>
    </source>
</evidence>
<dbReference type="EMBL" id="UINC01170975">
    <property type="protein sequence ID" value="SVD75289.1"/>
    <property type="molecule type" value="Genomic_DNA"/>
</dbReference>
<protein>
    <recommendedName>
        <fullName evidence="1">Transposase InsH N-terminal domain-containing protein</fullName>
    </recommendedName>
</protein>
<proteinExistence type="predicted"/>
<feature type="non-terminal residue" evidence="2">
    <location>
        <position position="122"/>
    </location>
</feature>
<dbReference type="InterPro" id="IPR008490">
    <property type="entry name" value="Transposase_InsH_N"/>
</dbReference>
<evidence type="ECO:0000259" key="1">
    <source>
        <dbReference type="Pfam" id="PF05598"/>
    </source>
</evidence>
<feature type="domain" description="Transposase InsH N-terminal" evidence="1">
    <location>
        <begin position="14"/>
        <end position="111"/>
    </location>
</feature>